<accession>A0A9P4X1N0</accession>
<evidence type="ECO:0000313" key="3">
    <source>
        <dbReference type="Proteomes" id="UP000758155"/>
    </source>
</evidence>
<keyword evidence="3" id="KW-1185">Reference proteome</keyword>
<proteinExistence type="predicted"/>
<sequence length="714" mass="79515">MTASAGYYPQDSFPTSFSFGALFGNRSDPQTSWRYEPPSLPRSTPALSSYSPTWDDAPSATAQPQGSVIDPTSTDRKLSQTVTQRCADSVDQYGSSDAVDGMSSNLSASEHTLLNRNELEQSLEDFKTGFAAAQSGRSTKRVEGYFKELFQQNSPSTPYLWQYCATVLRHLDSVGGSPVPVLRVLLEGDGRFLRVLNARHSLSGCAAFLDSLDMVWENDHGRRRKPFVHRLFRVMAQLATEAEKSTTEAQDHLLLRLLERMAHRVPHTELKTLRGLASNLSESAENKLLLSLFDEAKQVQETIVSTICNSTVRGNAAPPVGFADAVRLLSHMPRHHLLGVVPAVTLCLAKRAPGPSRDARLAISRHSMETWLCLIHQIDCKGEADNKLLDTAICSLAETLGVHVNSKWAPLPNSPKYFVKAVLLRQGLDLQVQYSAETLPRIQNVLAVVLVQLQTQPKAYTAFLDSALPLVAQHAGLVTLLRCLRTMEEEGLPLSTHTDFASVITHELAELELPAASLSHVQARERAYTLQACKRLVKVLSRAGYTLPAMTQEVRQFNNVLENARINHALPIDRRDTAIDLPLMERIVLVHQLAHHYSTDTTLTQREAWRQIYYLYKYLDTNSLPLGPLFTKSVTHVAITRPLLENRFVSARRLIWVCHLVARVQGDAIAAQVEADFYKQRGEIIRRAKKTFIGFGGSKHNKAHIGPMKRLGMI</sequence>
<dbReference type="EMBL" id="SWKV01000002">
    <property type="protein sequence ID" value="KAF3047494.1"/>
    <property type="molecule type" value="Genomic_DNA"/>
</dbReference>
<evidence type="ECO:0000256" key="1">
    <source>
        <dbReference type="SAM" id="MobiDB-lite"/>
    </source>
</evidence>
<dbReference type="Proteomes" id="UP000758155">
    <property type="component" value="Unassembled WGS sequence"/>
</dbReference>
<name>A0A9P4X1N0_9PLEO</name>
<reference evidence="2" key="1">
    <citation type="submission" date="2019-04" db="EMBL/GenBank/DDBJ databases">
        <title>Sequencing of skin fungus with MAO and IRED activity.</title>
        <authorList>
            <person name="Marsaioli A.J."/>
            <person name="Bonatto J.M.C."/>
            <person name="Reis Junior O."/>
        </authorList>
    </citation>
    <scope>NUCLEOTIDE SEQUENCE</scope>
    <source>
        <strain evidence="2">28M1</strain>
    </source>
</reference>
<comment type="caution">
    <text evidence="2">The sequence shown here is derived from an EMBL/GenBank/DDBJ whole genome shotgun (WGS) entry which is preliminary data.</text>
</comment>
<gene>
    <name evidence="2" type="ORF">E8E12_008969</name>
</gene>
<evidence type="ECO:0000313" key="2">
    <source>
        <dbReference type="EMBL" id="KAF3047494.1"/>
    </source>
</evidence>
<dbReference type="AlphaFoldDB" id="A0A9P4X1N0"/>
<organism evidence="2 3">
    <name type="scientific">Didymella heteroderae</name>
    <dbReference type="NCBI Taxonomy" id="1769908"/>
    <lineage>
        <taxon>Eukaryota</taxon>
        <taxon>Fungi</taxon>
        <taxon>Dikarya</taxon>
        <taxon>Ascomycota</taxon>
        <taxon>Pezizomycotina</taxon>
        <taxon>Dothideomycetes</taxon>
        <taxon>Pleosporomycetidae</taxon>
        <taxon>Pleosporales</taxon>
        <taxon>Pleosporineae</taxon>
        <taxon>Didymellaceae</taxon>
        <taxon>Didymella</taxon>
    </lineage>
</organism>
<feature type="compositionally biased region" description="Polar residues" evidence="1">
    <location>
        <begin position="60"/>
        <end position="72"/>
    </location>
</feature>
<protein>
    <submittedName>
        <fullName evidence="2">Uncharacterized protein</fullName>
    </submittedName>
</protein>
<feature type="region of interest" description="Disordered" evidence="1">
    <location>
        <begin position="28"/>
        <end position="76"/>
    </location>
</feature>
<feature type="compositionally biased region" description="Polar residues" evidence="1">
    <location>
        <begin position="41"/>
        <end position="52"/>
    </location>
</feature>
<dbReference type="OrthoDB" id="5428038at2759"/>